<dbReference type="InterPro" id="IPR007712">
    <property type="entry name" value="RelE/ParE_toxin"/>
</dbReference>
<dbReference type="RefSeq" id="WP_136120155.1">
    <property type="nucleotide sequence ID" value="NZ_KJ951052.1"/>
</dbReference>
<dbReference type="Gene3D" id="3.30.2310.20">
    <property type="entry name" value="RelE-like"/>
    <property type="match status" value="1"/>
</dbReference>
<sequence length="105" mass="12009">MSYKVITSSETVRDIEEAVFYKEGLGVYPENIVKFKQAVVSAIRKLADSPKIGANLSARIDEETEIKYSVIDDYILFYEIESDTVKVLRLLPAKTNWVNTILKYL</sequence>
<reference evidence="2" key="1">
    <citation type="journal article" date="2015" name="Int. J. Med. Microbiol.">
        <title>Small plasmids in Streptococcus dysgalactiae subsp. equisimilis isolated from human infections in southern India and sequence analysis of two novel plasmids.</title>
        <authorList>
            <person name="Bergmann R."/>
            <person name="Nitsche-Schmitz D.P."/>
        </authorList>
    </citation>
    <scope>NUCLEOTIDE SEQUENCE</scope>
    <source>
        <strain evidence="2">G271</strain>
        <plasmid evidence="2">pG271</plasmid>
    </source>
</reference>
<dbReference type="InterPro" id="IPR035093">
    <property type="entry name" value="RelE/ParE_toxin_dom_sf"/>
</dbReference>
<protein>
    <recommendedName>
        <fullName evidence="3">Type II toxin-antitoxin system RelE/ParE family toxin</fullName>
    </recommendedName>
</protein>
<geneLocation type="plasmid" evidence="2">
    <name>pG271</name>
</geneLocation>
<evidence type="ECO:0008006" key="3">
    <source>
        <dbReference type="Google" id="ProtNLM"/>
    </source>
</evidence>
<dbReference type="EMBL" id="KJ951052">
    <property type="protein sequence ID" value="AJE60873.1"/>
    <property type="molecule type" value="Genomic_DNA"/>
</dbReference>
<organism evidence="2">
    <name type="scientific">Streptococcus dysgalactiae subsp. equisimilis</name>
    <name type="common">Streptococcus equisimilis</name>
    <dbReference type="NCBI Taxonomy" id="119602"/>
    <lineage>
        <taxon>Bacteria</taxon>
        <taxon>Bacillati</taxon>
        <taxon>Bacillota</taxon>
        <taxon>Bacilli</taxon>
        <taxon>Lactobacillales</taxon>
        <taxon>Streptococcaceae</taxon>
        <taxon>Streptococcus</taxon>
    </lineage>
</organism>
<proteinExistence type="predicted"/>
<name>A0A0B5E6F3_STREQ</name>
<keyword evidence="2" id="KW-0614">Plasmid</keyword>
<evidence type="ECO:0000313" key="2">
    <source>
        <dbReference type="EMBL" id="AJE60873.1"/>
    </source>
</evidence>
<dbReference type="AlphaFoldDB" id="A0A0B5E6F3"/>
<accession>A0A0B5E6F3</accession>
<dbReference type="Pfam" id="PF05016">
    <property type="entry name" value="ParE_toxin"/>
    <property type="match status" value="1"/>
</dbReference>
<evidence type="ECO:0000256" key="1">
    <source>
        <dbReference type="ARBA" id="ARBA00022649"/>
    </source>
</evidence>
<keyword evidence="1" id="KW-1277">Toxin-antitoxin system</keyword>